<dbReference type="EMBL" id="JBHSJO010000001">
    <property type="protein sequence ID" value="MFC5016244.1"/>
    <property type="molecule type" value="Genomic_DNA"/>
</dbReference>
<feature type="domain" description="DUF397" evidence="1">
    <location>
        <begin position="17"/>
        <end position="66"/>
    </location>
</feature>
<evidence type="ECO:0000313" key="2">
    <source>
        <dbReference type="EMBL" id="MFC5016244.1"/>
    </source>
</evidence>
<evidence type="ECO:0000259" key="1">
    <source>
        <dbReference type="Pfam" id="PF04149"/>
    </source>
</evidence>
<dbReference type="RefSeq" id="WP_271319712.1">
    <property type="nucleotide sequence ID" value="NZ_BAAATN010000004.1"/>
</dbReference>
<comment type="caution">
    <text evidence="2">The sequence shown here is derived from an EMBL/GenBank/DDBJ whole genome shotgun (WGS) entry which is preliminary data.</text>
</comment>
<dbReference type="InterPro" id="IPR007278">
    <property type="entry name" value="DUF397"/>
</dbReference>
<organism evidence="2 3">
    <name type="scientific">Streptomyces lienomycini</name>
    <dbReference type="NCBI Taxonomy" id="284035"/>
    <lineage>
        <taxon>Bacteria</taxon>
        <taxon>Bacillati</taxon>
        <taxon>Actinomycetota</taxon>
        <taxon>Actinomycetes</taxon>
        <taxon>Kitasatosporales</taxon>
        <taxon>Streptomycetaceae</taxon>
        <taxon>Streptomyces</taxon>
    </lineage>
</organism>
<dbReference type="Proteomes" id="UP001595855">
    <property type="component" value="Unassembled WGS sequence"/>
</dbReference>
<accession>A0ABV9WVM0</accession>
<keyword evidence="3" id="KW-1185">Reference proteome</keyword>
<dbReference type="Pfam" id="PF04149">
    <property type="entry name" value="DUF397"/>
    <property type="match status" value="1"/>
</dbReference>
<protein>
    <submittedName>
        <fullName evidence="2">DUF397 domain-containing protein</fullName>
    </submittedName>
</protein>
<evidence type="ECO:0000313" key="3">
    <source>
        <dbReference type="Proteomes" id="UP001595855"/>
    </source>
</evidence>
<proteinExistence type="predicted"/>
<sequence>MSTIPPCRSRADELHDAHWRRSSYSGGANDCVEIADLGAYAAVRDSKAPDLAPVIFSRSALGDLLDHYTDGETCIG</sequence>
<name>A0ABV9WVM0_9ACTN</name>
<reference evidence="3" key="1">
    <citation type="journal article" date="2019" name="Int. J. Syst. Evol. Microbiol.">
        <title>The Global Catalogue of Microorganisms (GCM) 10K type strain sequencing project: providing services to taxonomists for standard genome sequencing and annotation.</title>
        <authorList>
            <consortium name="The Broad Institute Genomics Platform"/>
            <consortium name="The Broad Institute Genome Sequencing Center for Infectious Disease"/>
            <person name="Wu L."/>
            <person name="Ma J."/>
        </authorList>
    </citation>
    <scope>NUCLEOTIDE SEQUENCE [LARGE SCALE GENOMIC DNA]</scope>
    <source>
        <strain evidence="3">CGMCC 4.1542</strain>
    </source>
</reference>
<gene>
    <name evidence="2" type="ORF">ACFPRC_15295</name>
</gene>